<dbReference type="SMART" id="SM00448">
    <property type="entry name" value="REC"/>
    <property type="match status" value="1"/>
</dbReference>
<proteinExistence type="predicted"/>
<dbReference type="SUPFAM" id="SSF52172">
    <property type="entry name" value="CheY-like"/>
    <property type="match status" value="1"/>
</dbReference>
<gene>
    <name evidence="3" type="ORF">GCM10010862_14100</name>
</gene>
<keyword evidence="4" id="KW-1185">Reference proteome</keyword>
<sequence length="126" mass="13221">MSELAGLRVLVVEDEVAVALMIEGMLQDLGCEIAASVARLPDAREAAAAAQIDLAVLDVNLHGQMVFPVAQILSDRGIPFVFSTGYGASGLPPEMATRPVLSKPYFARELETAILTAIRDGAGAAR</sequence>
<comment type="caution">
    <text evidence="3">The sequence shown here is derived from an EMBL/GenBank/DDBJ whole genome shotgun (WGS) entry which is preliminary data.</text>
</comment>
<dbReference type="EMBL" id="BSNS01000007">
    <property type="protein sequence ID" value="GLQ54151.1"/>
    <property type="molecule type" value="Genomic_DNA"/>
</dbReference>
<dbReference type="Pfam" id="PF00072">
    <property type="entry name" value="Response_reg"/>
    <property type="match status" value="1"/>
</dbReference>
<evidence type="ECO:0000256" key="1">
    <source>
        <dbReference type="PROSITE-ProRule" id="PRU00169"/>
    </source>
</evidence>
<keyword evidence="1" id="KW-0597">Phosphoprotein</keyword>
<accession>A0ABQ5W381</accession>
<dbReference type="PROSITE" id="PS50110">
    <property type="entry name" value="RESPONSE_REGULATORY"/>
    <property type="match status" value="1"/>
</dbReference>
<dbReference type="InterPro" id="IPR001789">
    <property type="entry name" value="Sig_transdc_resp-reg_receiver"/>
</dbReference>
<protein>
    <submittedName>
        <fullName evidence="3">Response regulator</fullName>
    </submittedName>
</protein>
<feature type="domain" description="Response regulatory" evidence="2">
    <location>
        <begin position="8"/>
        <end position="118"/>
    </location>
</feature>
<dbReference type="Gene3D" id="3.40.50.2300">
    <property type="match status" value="1"/>
</dbReference>
<dbReference type="RefSeq" id="WP_284339585.1">
    <property type="nucleotide sequence ID" value="NZ_BSNS01000007.1"/>
</dbReference>
<evidence type="ECO:0000259" key="2">
    <source>
        <dbReference type="PROSITE" id="PS50110"/>
    </source>
</evidence>
<feature type="modified residue" description="4-aspartylphosphate" evidence="1">
    <location>
        <position position="58"/>
    </location>
</feature>
<name>A0ABQ5W381_9HYPH</name>
<dbReference type="InterPro" id="IPR011006">
    <property type="entry name" value="CheY-like_superfamily"/>
</dbReference>
<dbReference type="Proteomes" id="UP001156691">
    <property type="component" value="Unassembled WGS sequence"/>
</dbReference>
<evidence type="ECO:0000313" key="4">
    <source>
        <dbReference type="Proteomes" id="UP001156691"/>
    </source>
</evidence>
<evidence type="ECO:0000313" key="3">
    <source>
        <dbReference type="EMBL" id="GLQ54151.1"/>
    </source>
</evidence>
<organism evidence="3 4">
    <name type="scientific">Devosia nitrariae</name>
    <dbReference type="NCBI Taxonomy" id="2071872"/>
    <lineage>
        <taxon>Bacteria</taxon>
        <taxon>Pseudomonadati</taxon>
        <taxon>Pseudomonadota</taxon>
        <taxon>Alphaproteobacteria</taxon>
        <taxon>Hyphomicrobiales</taxon>
        <taxon>Devosiaceae</taxon>
        <taxon>Devosia</taxon>
    </lineage>
</organism>
<reference evidence="4" key="1">
    <citation type="journal article" date="2019" name="Int. J. Syst. Evol. Microbiol.">
        <title>The Global Catalogue of Microorganisms (GCM) 10K type strain sequencing project: providing services to taxonomists for standard genome sequencing and annotation.</title>
        <authorList>
            <consortium name="The Broad Institute Genomics Platform"/>
            <consortium name="The Broad Institute Genome Sequencing Center for Infectious Disease"/>
            <person name="Wu L."/>
            <person name="Ma J."/>
        </authorList>
    </citation>
    <scope>NUCLEOTIDE SEQUENCE [LARGE SCALE GENOMIC DNA]</scope>
    <source>
        <strain evidence="4">NBRC 112416</strain>
    </source>
</reference>